<dbReference type="AlphaFoldDB" id="A0A845BN02"/>
<organism evidence="1 2">
    <name type="scientific">Craterilacuibacter sinensis</name>
    <dbReference type="NCBI Taxonomy" id="2686017"/>
    <lineage>
        <taxon>Bacteria</taxon>
        <taxon>Pseudomonadati</taxon>
        <taxon>Pseudomonadota</taxon>
        <taxon>Betaproteobacteria</taxon>
        <taxon>Neisseriales</taxon>
        <taxon>Neisseriaceae</taxon>
        <taxon>Craterilacuibacter</taxon>
    </lineage>
</organism>
<proteinExistence type="predicted"/>
<dbReference type="RefSeq" id="WP_160797834.1">
    <property type="nucleotide sequence ID" value="NZ_WSSB01000014.1"/>
</dbReference>
<evidence type="ECO:0000313" key="2">
    <source>
        <dbReference type="Proteomes" id="UP000467214"/>
    </source>
</evidence>
<sequence>MDKTYLAVALQAYLQLLAGKGAEPAVCSRRRVLLTALNARLQGLPLQPDHYRQAVDALLEHCEAAEHPAVLATAREYYYFWLGDVARLARKNARGDFFTTLHPSVPLAGSLSELQAQMVQSGFDDFPPALEIYLGELYENGVDARLLEQYEALIKPLLFLLRDQLHHADSYRMAVDGMLLQPGAQVWRDDFLHISREFYYYWLTFPHARARRLLA</sequence>
<accession>A0A845BN02</accession>
<evidence type="ECO:0000313" key="1">
    <source>
        <dbReference type="EMBL" id="MXR37987.1"/>
    </source>
</evidence>
<dbReference type="Proteomes" id="UP000467214">
    <property type="component" value="Unassembled WGS sequence"/>
</dbReference>
<name>A0A845BN02_9NEIS</name>
<dbReference type="EMBL" id="WSSB01000014">
    <property type="protein sequence ID" value="MXR37987.1"/>
    <property type="molecule type" value="Genomic_DNA"/>
</dbReference>
<comment type="caution">
    <text evidence="1">The sequence shown here is derived from an EMBL/GenBank/DDBJ whole genome shotgun (WGS) entry which is preliminary data.</text>
</comment>
<reference evidence="1 2" key="1">
    <citation type="submission" date="2019-12" db="EMBL/GenBank/DDBJ databases">
        <title>Neisseriaceae gen. nov. sp. Genome sequencing and assembly.</title>
        <authorList>
            <person name="Liu Z."/>
            <person name="Li A."/>
        </authorList>
    </citation>
    <scope>NUCLEOTIDE SEQUENCE [LARGE SCALE GENOMIC DNA]</scope>
    <source>
        <strain evidence="1 2">B2N2-7</strain>
    </source>
</reference>
<keyword evidence="2" id="KW-1185">Reference proteome</keyword>
<protein>
    <submittedName>
        <fullName evidence="1">Uncharacterized protein</fullName>
    </submittedName>
</protein>
<gene>
    <name evidence="1" type="ORF">GQF02_13485</name>
</gene>